<proteinExistence type="predicted"/>
<gene>
    <name evidence="2" type="ORF">FHX50_002138</name>
</gene>
<dbReference type="InterPro" id="IPR006311">
    <property type="entry name" value="TAT_signal"/>
</dbReference>
<dbReference type="PROSITE" id="PS51318">
    <property type="entry name" value="TAT"/>
    <property type="match status" value="1"/>
</dbReference>
<dbReference type="AlphaFoldDB" id="A0A839QVU9"/>
<evidence type="ECO:0000313" key="2">
    <source>
        <dbReference type="EMBL" id="MBB3023835.1"/>
    </source>
</evidence>
<name>A0A839QVU9_9MICO</name>
<accession>A0A839QVU9</accession>
<comment type="caution">
    <text evidence="2">The sequence shown here is derived from an EMBL/GenBank/DDBJ whole genome shotgun (WGS) entry which is preliminary data.</text>
</comment>
<protein>
    <submittedName>
        <fullName evidence="2">Uncharacterized protein</fullName>
    </submittedName>
</protein>
<feature type="chain" id="PRO_5032294324" evidence="1">
    <location>
        <begin position="36"/>
        <end position="311"/>
    </location>
</feature>
<keyword evidence="3" id="KW-1185">Reference proteome</keyword>
<evidence type="ECO:0000313" key="3">
    <source>
        <dbReference type="Proteomes" id="UP000568050"/>
    </source>
</evidence>
<reference evidence="2 3" key="1">
    <citation type="submission" date="2020-08" db="EMBL/GenBank/DDBJ databases">
        <title>Sequencing the genomes of 1000 actinobacteria strains.</title>
        <authorList>
            <person name="Klenk H.-P."/>
        </authorList>
    </citation>
    <scope>NUCLEOTIDE SEQUENCE [LARGE SCALE GENOMIC DNA]</scope>
    <source>
        <strain evidence="2 3">DSM 23040</strain>
    </source>
</reference>
<dbReference type="EMBL" id="JACHWP010000013">
    <property type="protein sequence ID" value="MBB3023835.1"/>
    <property type="molecule type" value="Genomic_DNA"/>
</dbReference>
<dbReference type="RefSeq" id="WP_183377157.1">
    <property type="nucleotide sequence ID" value="NZ_CBCSFZ010000035.1"/>
</dbReference>
<feature type="signal peptide" evidence="1">
    <location>
        <begin position="1"/>
        <end position="35"/>
    </location>
</feature>
<sequence length="311" mass="33980">MANEQTRSINRRTITAGIAWAAPAVATAVAAPAYAVSPSPSNCTPKIEAYADLTYNWGSNSRNTTQIFDFVGTWMNVMNIPADAEIVSMTQSFIFMARDDSVNDGRGPGFYDLGNSHVKDSKKVCNSSYQDITGCRWTAAGTRRSKTDISFYQLEPIAKVWDPANGATGAMTRNWFDYDFSRYATAFKNNYPKYTGTFGVSKAWEFTYTAATQNGVVPASLLPTPTYNSDRTCKSYLFATGVTDGQYPHSYVPQSAGGGATPRLTYHADAKGLTNEPTQFAAAAVSVRKVTYRLPSGETQTITRQGPFYVN</sequence>
<evidence type="ECO:0000256" key="1">
    <source>
        <dbReference type="SAM" id="SignalP"/>
    </source>
</evidence>
<keyword evidence="1" id="KW-0732">Signal</keyword>
<dbReference type="Proteomes" id="UP000568050">
    <property type="component" value="Unassembled WGS sequence"/>
</dbReference>
<organism evidence="2 3">
    <name type="scientific">Helcobacillus massiliensis</name>
    <dbReference type="NCBI Taxonomy" id="521392"/>
    <lineage>
        <taxon>Bacteria</taxon>
        <taxon>Bacillati</taxon>
        <taxon>Actinomycetota</taxon>
        <taxon>Actinomycetes</taxon>
        <taxon>Micrococcales</taxon>
        <taxon>Dermabacteraceae</taxon>
        <taxon>Helcobacillus</taxon>
    </lineage>
</organism>